<feature type="region of interest" description="Disordered" evidence="11">
    <location>
        <begin position="1"/>
        <end position="21"/>
    </location>
</feature>
<keyword evidence="7 12" id="KW-0472">Membrane</keyword>
<dbReference type="GO" id="GO:0005886">
    <property type="term" value="C:plasma membrane"/>
    <property type="evidence" value="ECO:0007669"/>
    <property type="project" value="TreeGrafter"/>
</dbReference>
<dbReference type="Gene3D" id="6.10.140.1330">
    <property type="match status" value="1"/>
</dbReference>
<comment type="catalytic activity">
    <reaction evidence="9">
        <text>Na(+)(in) + H(+)(out) = Na(+)(out) + H(+)(in)</text>
        <dbReference type="Rhea" id="RHEA:29419"/>
        <dbReference type="ChEBI" id="CHEBI:15378"/>
        <dbReference type="ChEBI" id="CHEBI:29101"/>
    </reaction>
</comment>
<accession>A0AAW1Q942</accession>
<proteinExistence type="predicted"/>
<feature type="transmembrane region" description="Helical" evidence="12">
    <location>
        <begin position="159"/>
        <end position="177"/>
    </location>
</feature>
<feature type="region of interest" description="Disordered" evidence="11">
    <location>
        <begin position="574"/>
        <end position="655"/>
    </location>
</feature>
<keyword evidence="8" id="KW-0739">Sodium transport</keyword>
<feature type="domain" description="Cation/H+ exchanger transmembrane" evidence="13">
    <location>
        <begin position="50"/>
        <end position="445"/>
    </location>
</feature>
<evidence type="ECO:0000256" key="1">
    <source>
        <dbReference type="ARBA" id="ARBA00004141"/>
    </source>
</evidence>
<sequence>MAAALAPDMFGAPSPEPEPPVDDVVATSSFNTGLMVLLMILWSSFGHKIASSSKYIGEGSAACAMGLLAGLVVLILQRYLTEEVVHKLLTFNPADFFTYLLPPIIFYAGLSVKKKQFFRNFASISMYGIFGTYICFAVIAFVLYGFSKLPNILNLSDCLALGVIFAATDSVAVLQVLKQERTPLLYSLVFGEGVMNDATAVALLRAVQDLGMDTSLTVGAAFAILFKFLYLFVASLVLGLAFGLGTALLLKSLNSNSTPQEVALIGMLGYLSYLCGEYTGLSGIMCLFCCAVAISHYALNNVSSMSRVTTVSAFQTLSYVSEGAIFIYVGMDTLDPLKWQNTRPLEVVWMFFALLFLLLLGRAVFVFPISWLHNCWAREKLTQKEIVVIWWAGLMRGAIAVALVYYYFDPKGQSDDEHRATLIATTLIVVMFSIMVLGALTKPLLDFMLGPQELGSTQNFQRLPSGRRASGTRAVHNAHRNKYGSLYTVVSIDAHDEVANHLSGAPLHRKFNDSMDSFDVISMASDDTGLLDDAEHGDTEVRRSLLSSARHFSQEELNGQSPKGEQALAEIGLVSMGPSGDSDLHLGGSGRHSHGNLSVSSAQSGQSGSWFHSPFEAPNVQSAAAAEPESQNLAGDGDADGDNTDPVERLDSVPGGRIQSWWTTFDARYMQPVFTRPSQPLSAQPIVGIEAAEPPPDHQTPPNQD</sequence>
<dbReference type="InterPro" id="IPR004709">
    <property type="entry name" value="NaH_exchanger"/>
</dbReference>
<evidence type="ECO:0000256" key="11">
    <source>
        <dbReference type="SAM" id="MobiDB-lite"/>
    </source>
</evidence>
<dbReference type="GO" id="GO:0015385">
    <property type="term" value="F:sodium:proton antiporter activity"/>
    <property type="evidence" value="ECO:0007669"/>
    <property type="project" value="InterPro"/>
</dbReference>
<evidence type="ECO:0000256" key="10">
    <source>
        <dbReference type="ARBA" id="ARBA00047912"/>
    </source>
</evidence>
<evidence type="ECO:0000313" key="14">
    <source>
        <dbReference type="EMBL" id="KAK9816897.1"/>
    </source>
</evidence>
<dbReference type="Proteomes" id="UP001489004">
    <property type="component" value="Unassembled WGS sequence"/>
</dbReference>
<dbReference type="GO" id="GO:0051453">
    <property type="term" value="P:regulation of intracellular pH"/>
    <property type="evidence" value="ECO:0007669"/>
    <property type="project" value="TreeGrafter"/>
</dbReference>
<keyword evidence="15" id="KW-1185">Reference proteome</keyword>
<feature type="transmembrane region" description="Helical" evidence="12">
    <location>
        <begin position="349"/>
        <end position="374"/>
    </location>
</feature>
<dbReference type="GO" id="GO:0098719">
    <property type="term" value="P:sodium ion import across plasma membrane"/>
    <property type="evidence" value="ECO:0007669"/>
    <property type="project" value="TreeGrafter"/>
</dbReference>
<name>A0AAW1Q942_9CHLO</name>
<dbReference type="Pfam" id="PF00999">
    <property type="entry name" value="Na_H_Exchanger"/>
    <property type="match status" value="1"/>
</dbReference>
<evidence type="ECO:0000256" key="12">
    <source>
        <dbReference type="SAM" id="Phobius"/>
    </source>
</evidence>
<keyword evidence="6" id="KW-0406">Ion transport</keyword>
<evidence type="ECO:0000313" key="15">
    <source>
        <dbReference type="Proteomes" id="UP001489004"/>
    </source>
</evidence>
<evidence type="ECO:0000256" key="8">
    <source>
        <dbReference type="ARBA" id="ARBA00023201"/>
    </source>
</evidence>
<feature type="transmembrane region" description="Helical" evidence="12">
    <location>
        <begin position="270"/>
        <end position="299"/>
    </location>
</feature>
<evidence type="ECO:0000256" key="3">
    <source>
        <dbReference type="ARBA" id="ARBA00022692"/>
    </source>
</evidence>
<evidence type="ECO:0000259" key="13">
    <source>
        <dbReference type="Pfam" id="PF00999"/>
    </source>
</evidence>
<comment type="caution">
    <text evidence="14">The sequence shown here is derived from an EMBL/GenBank/DDBJ whole genome shotgun (WGS) entry which is preliminary data.</text>
</comment>
<feature type="compositionally biased region" description="Pro residues" evidence="11">
    <location>
        <begin position="693"/>
        <end position="705"/>
    </location>
</feature>
<feature type="region of interest" description="Disordered" evidence="11">
    <location>
        <begin position="676"/>
        <end position="705"/>
    </location>
</feature>
<feature type="transmembrane region" description="Helical" evidence="12">
    <location>
        <begin position="24"/>
        <end position="43"/>
    </location>
</feature>
<feature type="transmembrane region" description="Helical" evidence="12">
    <location>
        <begin position="228"/>
        <end position="250"/>
    </location>
</feature>
<keyword evidence="5" id="KW-0915">Sodium</keyword>
<feature type="transmembrane region" description="Helical" evidence="12">
    <location>
        <begin position="96"/>
        <end position="112"/>
    </location>
</feature>
<feature type="compositionally biased region" description="Low complexity" evidence="11">
    <location>
        <begin position="595"/>
        <end position="609"/>
    </location>
</feature>
<feature type="transmembrane region" description="Helical" evidence="12">
    <location>
        <begin position="124"/>
        <end position="147"/>
    </location>
</feature>
<gene>
    <name evidence="14" type="ORF">WJX72_006913</name>
</gene>
<dbReference type="InterPro" id="IPR006153">
    <property type="entry name" value="Cation/H_exchanger_TM"/>
</dbReference>
<feature type="transmembrane region" description="Helical" evidence="12">
    <location>
        <begin position="386"/>
        <end position="408"/>
    </location>
</feature>
<protein>
    <recommendedName>
        <fullName evidence="13">Cation/H+ exchanger transmembrane domain-containing protein</fullName>
    </recommendedName>
</protein>
<dbReference type="PANTHER" id="PTHR10110:SF197">
    <property type="entry name" value="SODIUM_HYDROGEN EXCHANGER"/>
    <property type="match status" value="1"/>
</dbReference>
<dbReference type="InterPro" id="IPR018422">
    <property type="entry name" value="Cation/H_exchanger_CPA1"/>
</dbReference>
<dbReference type="AlphaFoldDB" id="A0AAW1Q942"/>
<keyword evidence="2" id="KW-0813">Transport</keyword>
<dbReference type="GO" id="GO:0015386">
    <property type="term" value="F:potassium:proton antiporter activity"/>
    <property type="evidence" value="ECO:0007669"/>
    <property type="project" value="TreeGrafter"/>
</dbReference>
<evidence type="ECO:0000256" key="2">
    <source>
        <dbReference type="ARBA" id="ARBA00022448"/>
    </source>
</evidence>
<evidence type="ECO:0000256" key="5">
    <source>
        <dbReference type="ARBA" id="ARBA00023053"/>
    </source>
</evidence>
<evidence type="ECO:0000256" key="4">
    <source>
        <dbReference type="ARBA" id="ARBA00022989"/>
    </source>
</evidence>
<dbReference type="PRINTS" id="PR01084">
    <property type="entry name" value="NAHEXCHNGR"/>
</dbReference>
<evidence type="ECO:0000256" key="6">
    <source>
        <dbReference type="ARBA" id="ARBA00023065"/>
    </source>
</evidence>
<feature type="transmembrane region" description="Helical" evidence="12">
    <location>
        <begin position="55"/>
        <end position="76"/>
    </location>
</feature>
<evidence type="ECO:0000256" key="9">
    <source>
        <dbReference type="ARBA" id="ARBA00047524"/>
    </source>
</evidence>
<feature type="transmembrane region" description="Helical" evidence="12">
    <location>
        <begin position="420"/>
        <end position="440"/>
    </location>
</feature>
<dbReference type="PANTHER" id="PTHR10110">
    <property type="entry name" value="SODIUM/HYDROGEN EXCHANGER"/>
    <property type="match status" value="1"/>
</dbReference>
<keyword evidence="4 12" id="KW-1133">Transmembrane helix</keyword>
<organism evidence="14 15">
    <name type="scientific">[Myrmecia] bisecta</name>
    <dbReference type="NCBI Taxonomy" id="41462"/>
    <lineage>
        <taxon>Eukaryota</taxon>
        <taxon>Viridiplantae</taxon>
        <taxon>Chlorophyta</taxon>
        <taxon>core chlorophytes</taxon>
        <taxon>Trebouxiophyceae</taxon>
        <taxon>Trebouxiales</taxon>
        <taxon>Trebouxiaceae</taxon>
        <taxon>Myrmecia</taxon>
    </lineage>
</organism>
<keyword evidence="3 12" id="KW-0812">Transmembrane</keyword>
<reference evidence="14 15" key="1">
    <citation type="journal article" date="2024" name="Nat. Commun.">
        <title>Phylogenomics reveals the evolutionary origins of lichenization in chlorophyte algae.</title>
        <authorList>
            <person name="Puginier C."/>
            <person name="Libourel C."/>
            <person name="Otte J."/>
            <person name="Skaloud P."/>
            <person name="Haon M."/>
            <person name="Grisel S."/>
            <person name="Petersen M."/>
            <person name="Berrin J.G."/>
            <person name="Delaux P.M."/>
            <person name="Dal Grande F."/>
            <person name="Keller J."/>
        </authorList>
    </citation>
    <scope>NUCLEOTIDE SEQUENCE [LARGE SCALE GENOMIC DNA]</scope>
    <source>
        <strain evidence="14 15">SAG 2043</strain>
    </source>
</reference>
<evidence type="ECO:0000256" key="7">
    <source>
        <dbReference type="ARBA" id="ARBA00023136"/>
    </source>
</evidence>
<dbReference type="EMBL" id="JALJOR010000005">
    <property type="protein sequence ID" value="KAK9816897.1"/>
    <property type="molecule type" value="Genomic_DNA"/>
</dbReference>
<comment type="subcellular location">
    <subcellularLocation>
        <location evidence="1">Membrane</location>
        <topology evidence="1">Multi-pass membrane protein</topology>
    </subcellularLocation>
</comment>
<comment type="catalytic activity">
    <reaction evidence="10">
        <text>K(+)(in) + H(+)(out) = K(+)(out) + H(+)(in)</text>
        <dbReference type="Rhea" id="RHEA:29467"/>
        <dbReference type="ChEBI" id="CHEBI:15378"/>
        <dbReference type="ChEBI" id="CHEBI:29103"/>
    </reaction>
</comment>